<dbReference type="FunFam" id="3.10.250.10:FF:000001">
    <property type="entry name" value="Lysyl oxidase 4 isoform X1"/>
    <property type="match status" value="3"/>
</dbReference>
<dbReference type="Gene3D" id="3.10.250.10">
    <property type="entry name" value="SRCR-like domain"/>
    <property type="match status" value="6"/>
</dbReference>
<dbReference type="SUPFAM" id="SSF48726">
    <property type="entry name" value="Immunoglobulin"/>
    <property type="match status" value="4"/>
</dbReference>
<dbReference type="Gene3D" id="2.60.40.10">
    <property type="entry name" value="Immunoglobulins"/>
    <property type="match status" value="4"/>
</dbReference>
<dbReference type="Gene3D" id="2.10.220.10">
    <property type="entry name" value="Hormone Receptor, Insulin-like Growth Factor Receptor 1, Chain A, domain 2"/>
    <property type="match status" value="8"/>
</dbReference>
<dbReference type="InterPro" id="IPR036179">
    <property type="entry name" value="Ig-like_dom_sf"/>
</dbReference>
<keyword evidence="5" id="KW-0393">Immunoglobulin domain</keyword>
<organism evidence="11 12">
    <name type="scientific">Stylophora pistillata</name>
    <name type="common">Smooth cauliflower coral</name>
    <dbReference type="NCBI Taxonomy" id="50429"/>
    <lineage>
        <taxon>Eukaryota</taxon>
        <taxon>Metazoa</taxon>
        <taxon>Cnidaria</taxon>
        <taxon>Anthozoa</taxon>
        <taxon>Hexacorallia</taxon>
        <taxon>Scleractinia</taxon>
        <taxon>Astrocoeniina</taxon>
        <taxon>Pocilloporidae</taxon>
        <taxon>Stylophora</taxon>
    </lineage>
</organism>
<evidence type="ECO:0000256" key="1">
    <source>
        <dbReference type="ARBA" id="ARBA00022729"/>
    </source>
</evidence>
<evidence type="ECO:0000256" key="4">
    <source>
        <dbReference type="ARBA" id="ARBA00023180"/>
    </source>
</evidence>
<dbReference type="InterPro" id="IPR001190">
    <property type="entry name" value="SRCR"/>
</dbReference>
<evidence type="ECO:0000259" key="10">
    <source>
        <dbReference type="PROSITE" id="PS50835"/>
    </source>
</evidence>
<accession>A0A2B4T0L1</accession>
<dbReference type="SMART" id="SM00181">
    <property type="entry name" value="EGF"/>
    <property type="match status" value="8"/>
</dbReference>
<proteinExistence type="predicted"/>
<keyword evidence="2" id="KW-0677">Repeat</keyword>
<feature type="disulfide bond" evidence="6">
    <location>
        <begin position="182"/>
        <end position="192"/>
    </location>
</feature>
<gene>
    <name evidence="11" type="primary">DMBT1</name>
    <name evidence="11" type="ORF">AWC38_SpisGene73</name>
</gene>
<dbReference type="InterPro" id="IPR013098">
    <property type="entry name" value="Ig_I-set"/>
</dbReference>
<feature type="signal peptide" evidence="8">
    <location>
        <begin position="1"/>
        <end position="25"/>
    </location>
</feature>
<feature type="domain" description="Ig-like" evidence="10">
    <location>
        <begin position="1489"/>
        <end position="1575"/>
    </location>
</feature>
<dbReference type="SMART" id="SM00261">
    <property type="entry name" value="FU"/>
    <property type="match status" value="12"/>
</dbReference>
<dbReference type="Proteomes" id="UP000225706">
    <property type="component" value="Unassembled WGS sequence"/>
</dbReference>
<dbReference type="SMART" id="SM00202">
    <property type="entry name" value="SR"/>
    <property type="match status" value="6"/>
</dbReference>
<dbReference type="FunFam" id="2.60.40.10:FF:000107">
    <property type="entry name" value="Myosin, light chain kinase a"/>
    <property type="match status" value="1"/>
</dbReference>
<feature type="domain" description="Ig-like" evidence="10">
    <location>
        <begin position="1767"/>
        <end position="1856"/>
    </location>
</feature>
<dbReference type="InterPro" id="IPR013106">
    <property type="entry name" value="Ig_V-set"/>
</dbReference>
<feature type="domain" description="SRCR" evidence="9">
    <location>
        <begin position="638"/>
        <end position="742"/>
    </location>
</feature>
<feature type="disulfide bond" evidence="6">
    <location>
        <begin position="1385"/>
        <end position="1395"/>
    </location>
</feature>
<feature type="transmembrane region" description="Helical" evidence="7">
    <location>
        <begin position="1876"/>
        <end position="1898"/>
    </location>
</feature>
<feature type="chain" id="PRO_5012179950" evidence="8">
    <location>
        <begin position="26"/>
        <end position="1946"/>
    </location>
</feature>
<dbReference type="Pfam" id="PF00530">
    <property type="entry name" value="SRCR"/>
    <property type="match status" value="6"/>
</dbReference>
<keyword evidence="7" id="KW-0812">Transmembrane</keyword>
<feature type="disulfide bond" evidence="6">
    <location>
        <begin position="360"/>
        <end position="424"/>
    </location>
</feature>
<keyword evidence="3 6" id="KW-1015">Disulfide bond</keyword>
<dbReference type="InterPro" id="IPR036772">
    <property type="entry name" value="SRCR-like_dom_sf"/>
</dbReference>
<feature type="domain" description="Ig-like" evidence="10">
    <location>
        <begin position="1578"/>
        <end position="1673"/>
    </location>
</feature>
<evidence type="ECO:0000256" key="7">
    <source>
        <dbReference type="SAM" id="Phobius"/>
    </source>
</evidence>
<comment type="caution">
    <text evidence="6">Lacks conserved residue(s) required for the propagation of feature annotation.</text>
</comment>
<dbReference type="EMBL" id="LSMT01000001">
    <property type="protein sequence ID" value="PFX34873.1"/>
    <property type="molecule type" value="Genomic_DNA"/>
</dbReference>
<dbReference type="PROSITE" id="PS00420">
    <property type="entry name" value="SRCR_1"/>
    <property type="match status" value="1"/>
</dbReference>
<dbReference type="Pfam" id="PF13927">
    <property type="entry name" value="Ig_3"/>
    <property type="match status" value="1"/>
</dbReference>
<feature type="domain" description="Ig-like" evidence="10">
    <location>
        <begin position="1693"/>
        <end position="1763"/>
    </location>
</feature>
<dbReference type="FunFam" id="2.60.40.10:FF:000032">
    <property type="entry name" value="palladin isoform X1"/>
    <property type="match status" value="1"/>
</dbReference>
<evidence type="ECO:0000313" key="11">
    <source>
        <dbReference type="EMBL" id="PFX34873.1"/>
    </source>
</evidence>
<keyword evidence="7" id="KW-0472">Membrane</keyword>
<dbReference type="Pfam" id="PF07679">
    <property type="entry name" value="I-set"/>
    <property type="match status" value="3"/>
</dbReference>
<dbReference type="PRINTS" id="PR00258">
    <property type="entry name" value="SPERACTRCPTR"/>
</dbReference>
<dbReference type="GO" id="GO:0005615">
    <property type="term" value="C:extracellular space"/>
    <property type="evidence" value="ECO:0007669"/>
    <property type="project" value="TreeGrafter"/>
</dbReference>
<dbReference type="InterPro" id="IPR009030">
    <property type="entry name" value="Growth_fac_rcpt_cys_sf"/>
</dbReference>
<evidence type="ECO:0000256" key="5">
    <source>
        <dbReference type="ARBA" id="ARBA00023319"/>
    </source>
</evidence>
<dbReference type="FunFam" id="3.10.250.10:FF:000006">
    <property type="entry name" value="neurotrypsin isoform X2"/>
    <property type="match status" value="3"/>
</dbReference>
<feature type="disulfide bond" evidence="6">
    <location>
        <begin position="1154"/>
        <end position="1164"/>
    </location>
</feature>
<keyword evidence="7" id="KW-1133">Transmembrane helix</keyword>
<feature type="disulfide bond" evidence="6">
    <location>
        <begin position="928"/>
        <end position="938"/>
    </location>
</feature>
<dbReference type="GO" id="GO:0004720">
    <property type="term" value="F:protein-lysine 6-oxidase activity"/>
    <property type="evidence" value="ECO:0007669"/>
    <property type="project" value="TreeGrafter"/>
</dbReference>
<dbReference type="SMART" id="SM00408">
    <property type="entry name" value="IGc2"/>
    <property type="match status" value="4"/>
</dbReference>
<feature type="disulfide bond" evidence="6">
    <location>
        <begin position="373"/>
        <end position="434"/>
    </location>
</feature>
<feature type="disulfide bond" evidence="6">
    <location>
        <begin position="404"/>
        <end position="414"/>
    </location>
</feature>
<dbReference type="SUPFAM" id="SSF57184">
    <property type="entry name" value="Growth factor receptor domain"/>
    <property type="match status" value="7"/>
</dbReference>
<evidence type="ECO:0000259" key="9">
    <source>
        <dbReference type="PROSITE" id="PS50287"/>
    </source>
</evidence>
<feature type="domain" description="SRCR" evidence="9">
    <location>
        <begin position="1315"/>
        <end position="1418"/>
    </location>
</feature>
<evidence type="ECO:0000313" key="12">
    <source>
        <dbReference type="Proteomes" id="UP000225706"/>
    </source>
</evidence>
<dbReference type="InterPro" id="IPR050912">
    <property type="entry name" value="LOX-like_protein"/>
</dbReference>
<dbReference type="InterPro" id="IPR000742">
    <property type="entry name" value="EGF"/>
</dbReference>
<dbReference type="PANTHER" id="PTHR45817">
    <property type="entry name" value="LYSYL OXIDASE-LIKE-RELATED"/>
    <property type="match status" value="1"/>
</dbReference>
<name>A0A2B4T0L1_STYPI</name>
<dbReference type="InterPro" id="IPR006212">
    <property type="entry name" value="Furin_repeat"/>
</dbReference>
<dbReference type="SMART" id="SM00406">
    <property type="entry name" value="IGv"/>
    <property type="match status" value="4"/>
</dbReference>
<feature type="disulfide bond" evidence="6">
    <location>
        <begin position="711"/>
        <end position="721"/>
    </location>
</feature>
<sequence>MAGGATLIALLGKAVLLCSVYSVTSSDSVSLCPEGKFANAALICVPECPSGYYGDTPTGTCQKCSSNCKTCLNGDENDRCSSCNPPLYLKEASCVQTCGEYLTKGPPETEIRLLGGSNHLEGRVEIKHDGIWGTVCDDLWDISDADVVCRELLLGKAQEAVSFGRLGRGQVSQPIWLSKVECIGKETRLERCPHHGWGNHSCSHFEDAGVRCKGPDTTRECVSSCGDGYFLEKGNGKCSVCSPSCLTCEGSSTVCTSCDAFRFRKGASCVTSCGQGFYGDTSDRHCKPCDPGCYTCADGTLSTTCTTCPDDRYLKGDECVVSCAPSLVGQRRRKRLVGINSSELEGRLEVFVKGAWSTVCDKTFNFPEASVACRQLGLGSAVKAVNKTVYGPGSGPIWSSDVKCTGRELSLFECKTKPRERSGCYHSSDVGVVCSGPLRGEPQINQCLKRCNSGWYKNDFDVCSLCASQCAECSGNGFRCTRCKEPKFLKDNTCVDKCSDGEYGHIPSRECRKCNTEKCVKCADGNHENDCMSCKPPKALKNGTCVEGCGPDMYHKSGVCALKCGDLFYQFAGNYSCLPCPSDCLQCVYNSAKGLPQCTVCAPPLVFDNNVCRTNCSGSKVAVPIRTLNDSSSNSALVRLSNGSDYLEGVLEIFHDGVWGTVCDDGWDAKETSVVCRELGLGTADTTASLRHIPKQSREAQGKLWLDDVFCRGNEKSLHECRHSPWGRTNCGHDEDAVLRCKGPGILKCQQKCPAKFYEKDKVCFPCSISCNSCDGSPNKCKTCTTGYFEKNETCVTDCGRGLYPAGNTCLKCDPSCDSCDMTPGNCTLCPDRKYKKDSKCVTDCRPGFKPTSKPFVRLAGEHVSPFEGRVEIYHGGKYGSICDDFWDIKDATVVCRMLGMGNATAAVKRAKYGSLENGPVWMDDVNCTGNELSLIDCGFNGWGNEDCTHSEDAGVVCQRPDNTRDCLSTCDLNNGYFLDESNGCGKCSSECKTCSGTPENCTTCPPNTFLNMTGNMTFNCASSCIERYFPDPLTKHCMPCDTECHDCQGRKDNCTACEGKFLQSSKCVDRCSENQITLKGVTDIRLAGANSTVEGRVEVLYDGIWGTICDDSFDIMDAKVICRQLKLGKAVEALGRAKYGMGIGQIWIDDLQCVGTERNILDCNMKAGGIGSHNCRHSEDAGVKCSGPDMSKKCVTSCGAGFFKGKNKECERCAVKCKTCNGSASSCTSCDPPHFYISSDCVRKCPLGLYGDTKDRLCKPCDKVCQTCSDGETGDKCRSCPNGLFLNGSACVKDCGDLRSVSSLFLPKTSEPVVRLVNKKGNKGQGRVEVLYEGVWGTVCDDGWDMNDANVVCKELGFGKAKEATKHSSFGKGIGIIWMDNVNCLGYESSLTHCRHVGWGEGNCDPNHAEDAGVICDNTTVEELSNNFCREVNDGSCADLKLCDSHAGVTCVDLDLYNQKGEEESVCMRCPNGYTGDGQKCRVIASNPPIFDKKPIKLENVKFQDAFSLQCSSLPPVVYPSAWDWRRDGKPLSVDDIRSRRITSKSGTLVVRSAVAEDTGNYTCVLVNSAGSVESDPVMVVVEVPPQIPGVVSADVTEGKDAILACLVSSSPPSNITWRYKDKIIGSDNSKFNVNDRNFSLQIKDVTFEDAGDYECEAMNELGSAVAYAKLEVGLTLKYTNFISEAKVKKRGQDVTLPCVVRARPLPNMAWKKDGVLVTNDDRHVVTQKELTIRKLTSTDMGRYYCIAWNKRSVQAREALLFVTGPPIIDMSPEDQDVLSGANVSLYCGGYGDPPPKIIWQKNSVNVETSGRIKIDPVQGSGELQIISVTVEDAGKYECIYKNSFGEDRREASLTVDGQTGTESKTKASKGLSTGAVVGIVIALALVSLLVIVAVILKCRKTSYYRGDKLMMSKPTRFSDLKTKVVSSFGKETRAEPLEEEDIDL</sequence>
<dbReference type="InterPro" id="IPR003599">
    <property type="entry name" value="Ig_sub"/>
</dbReference>
<dbReference type="InterPro" id="IPR003598">
    <property type="entry name" value="Ig_sub2"/>
</dbReference>
<evidence type="ECO:0000256" key="3">
    <source>
        <dbReference type="ARBA" id="ARBA00023157"/>
    </source>
</evidence>
<dbReference type="STRING" id="50429.A0A2B4T0L1"/>
<comment type="caution">
    <text evidence="11">The sequence shown here is derived from an EMBL/GenBank/DDBJ whole genome shotgun (WGS) entry which is preliminary data.</text>
</comment>
<dbReference type="SMART" id="SM00409">
    <property type="entry name" value="IG"/>
    <property type="match status" value="4"/>
</dbReference>
<feature type="domain" description="SRCR" evidence="9">
    <location>
        <begin position="111"/>
        <end position="213"/>
    </location>
</feature>
<feature type="domain" description="SRCR" evidence="9">
    <location>
        <begin position="857"/>
        <end position="959"/>
    </location>
</feature>
<dbReference type="InterPro" id="IPR007110">
    <property type="entry name" value="Ig-like_dom"/>
</dbReference>
<keyword evidence="1 8" id="KW-0732">Signal</keyword>
<keyword evidence="4" id="KW-0325">Glycoprotein</keyword>
<dbReference type="InterPro" id="IPR013783">
    <property type="entry name" value="Ig-like_fold"/>
</dbReference>
<keyword evidence="12" id="KW-1185">Reference proteome</keyword>
<evidence type="ECO:0000256" key="6">
    <source>
        <dbReference type="PROSITE-ProRule" id="PRU00196"/>
    </source>
</evidence>
<feature type="domain" description="SRCR" evidence="9">
    <location>
        <begin position="1085"/>
        <end position="1187"/>
    </location>
</feature>
<dbReference type="PROSITE" id="PS50287">
    <property type="entry name" value="SRCR_2"/>
    <property type="match status" value="6"/>
</dbReference>
<evidence type="ECO:0000256" key="2">
    <source>
        <dbReference type="ARBA" id="ARBA00022737"/>
    </source>
</evidence>
<reference evidence="12" key="1">
    <citation type="journal article" date="2017" name="bioRxiv">
        <title>Comparative analysis of the genomes of Stylophora pistillata and Acropora digitifera provides evidence for extensive differences between species of corals.</title>
        <authorList>
            <person name="Voolstra C.R."/>
            <person name="Li Y."/>
            <person name="Liew Y.J."/>
            <person name="Baumgarten S."/>
            <person name="Zoccola D."/>
            <person name="Flot J.-F."/>
            <person name="Tambutte S."/>
            <person name="Allemand D."/>
            <person name="Aranda M."/>
        </authorList>
    </citation>
    <scope>NUCLEOTIDE SEQUENCE [LARGE SCALE GENOMIC DNA]</scope>
</reference>
<dbReference type="PANTHER" id="PTHR45817:SF8">
    <property type="entry name" value="LYSYL OXIDASE HOMOLOG 1"/>
    <property type="match status" value="1"/>
</dbReference>
<protein>
    <submittedName>
        <fullName evidence="11">Deleted in malignant brain tumors 1 protein</fullName>
    </submittedName>
</protein>
<dbReference type="PROSITE" id="PS50835">
    <property type="entry name" value="IG_LIKE"/>
    <property type="match status" value="4"/>
</dbReference>
<evidence type="ECO:0000256" key="8">
    <source>
        <dbReference type="SAM" id="SignalP"/>
    </source>
</evidence>
<dbReference type="GO" id="GO:0016020">
    <property type="term" value="C:membrane"/>
    <property type="evidence" value="ECO:0007669"/>
    <property type="project" value="InterPro"/>
</dbReference>
<feature type="disulfide bond" evidence="6">
    <location>
        <begin position="1341"/>
        <end position="1405"/>
    </location>
</feature>
<feature type="domain" description="SRCR" evidence="9">
    <location>
        <begin position="334"/>
        <end position="435"/>
    </location>
</feature>
<dbReference type="GO" id="GO:0030199">
    <property type="term" value="P:collagen fibril organization"/>
    <property type="evidence" value="ECO:0007669"/>
    <property type="project" value="TreeGrafter"/>
</dbReference>
<dbReference type="OrthoDB" id="536948at2759"/>
<dbReference type="SUPFAM" id="SSF56487">
    <property type="entry name" value="SRCR-like"/>
    <property type="match status" value="6"/>
</dbReference>
<dbReference type="CDD" id="cd00064">
    <property type="entry name" value="FU"/>
    <property type="match status" value="8"/>
</dbReference>